<evidence type="ECO:0000313" key="2">
    <source>
        <dbReference type="EMBL" id="ONG50241.1"/>
    </source>
</evidence>
<feature type="transmembrane region" description="Helical" evidence="1">
    <location>
        <begin position="195"/>
        <end position="228"/>
    </location>
</feature>
<dbReference type="RefSeq" id="WP_076958858.1">
    <property type="nucleotide sequence ID" value="NZ_MLCO01000196.1"/>
</dbReference>
<keyword evidence="1" id="KW-0472">Membrane</keyword>
<dbReference type="Proteomes" id="UP000188879">
    <property type="component" value="Unassembled WGS sequence"/>
</dbReference>
<comment type="caution">
    <text evidence="2">The sequence shown here is derived from an EMBL/GenBank/DDBJ whole genome shotgun (WGS) entry which is preliminary data.</text>
</comment>
<reference evidence="2 3" key="1">
    <citation type="submission" date="2016-10" db="EMBL/GenBank/DDBJ databases">
        <title>Draft Genome sequence of Roseomonas sp. strain M3.</title>
        <authorList>
            <person name="Subhash Y."/>
            <person name="Lee S."/>
        </authorList>
    </citation>
    <scope>NUCLEOTIDE SEQUENCE [LARGE SCALE GENOMIC DNA]</scope>
    <source>
        <strain evidence="2 3">M3</strain>
    </source>
</reference>
<proteinExistence type="predicted"/>
<evidence type="ECO:0000313" key="3">
    <source>
        <dbReference type="Proteomes" id="UP000188879"/>
    </source>
</evidence>
<gene>
    <name evidence="2" type="ORF">BKE38_18850</name>
</gene>
<keyword evidence="1" id="KW-1133">Transmembrane helix</keyword>
<sequence length="235" mass="25341">MGNRAALILSSGATPAQGVPDLAYGTNNYTAPFWYAALSEADLEGWEACWQKLTAEEPAPEDYDAATLWLPWPDAEARLVAAATRAEAEAPPWGARFIAWQNALRALATEKKARWLGLELTEIFAFHEEPATMVAEARDGLRAFHGAAPMRLEMPDNPEHLGGYPDSPALRGVEAPPRPVAPPQRHWCELKHLPASLLIIIGIWIITTSVLATLAAALVILGGLGLLVMKGPRGA</sequence>
<organism evidence="2 3">
    <name type="scientific">Teichococcus deserti</name>
    <dbReference type="NCBI Taxonomy" id="1817963"/>
    <lineage>
        <taxon>Bacteria</taxon>
        <taxon>Pseudomonadati</taxon>
        <taxon>Pseudomonadota</taxon>
        <taxon>Alphaproteobacteria</taxon>
        <taxon>Acetobacterales</taxon>
        <taxon>Roseomonadaceae</taxon>
        <taxon>Roseomonas</taxon>
    </lineage>
</organism>
<accession>A0A1V2GZW9</accession>
<evidence type="ECO:0000256" key="1">
    <source>
        <dbReference type="SAM" id="Phobius"/>
    </source>
</evidence>
<keyword evidence="3" id="KW-1185">Reference proteome</keyword>
<name>A0A1V2GZW9_9PROT</name>
<dbReference type="OrthoDB" id="2525335at2"/>
<dbReference type="AlphaFoldDB" id="A0A1V2GZW9"/>
<protein>
    <submittedName>
        <fullName evidence="2">Uncharacterized protein</fullName>
    </submittedName>
</protein>
<dbReference type="EMBL" id="MLCO01000196">
    <property type="protein sequence ID" value="ONG50241.1"/>
    <property type="molecule type" value="Genomic_DNA"/>
</dbReference>
<keyword evidence="1" id="KW-0812">Transmembrane</keyword>